<keyword evidence="3 8" id="KW-0808">Transferase</keyword>
<keyword evidence="12" id="KW-0670">Pyruvate</keyword>
<dbReference type="PROSITE" id="PS50968">
    <property type="entry name" value="BIOTINYL_LIPOYL"/>
    <property type="match status" value="1"/>
</dbReference>
<dbReference type="Proteomes" id="UP000500791">
    <property type="component" value="Chromosome"/>
</dbReference>
<dbReference type="Gene3D" id="2.40.50.100">
    <property type="match status" value="1"/>
</dbReference>
<evidence type="ECO:0000259" key="11">
    <source>
        <dbReference type="PROSITE" id="PS51826"/>
    </source>
</evidence>
<dbReference type="NCBIfam" id="TIGR01349">
    <property type="entry name" value="PDHac_trf_mito"/>
    <property type="match status" value="1"/>
</dbReference>
<keyword evidence="5 8" id="KW-0012">Acyltransferase</keyword>
<accession>A0A6G7VML3</accession>
<name>A0A6G7VML3_9RHOB</name>
<dbReference type="Pfam" id="PF00198">
    <property type="entry name" value="2-oxoacid_dh"/>
    <property type="match status" value="1"/>
</dbReference>
<comment type="subunit">
    <text evidence="2">Forms a 24-polypeptide structural core with octahedral symmetry.</text>
</comment>
<evidence type="ECO:0000256" key="1">
    <source>
        <dbReference type="ARBA" id="ARBA00007317"/>
    </source>
</evidence>
<evidence type="ECO:0000256" key="9">
    <source>
        <dbReference type="SAM" id="MobiDB-lite"/>
    </source>
</evidence>
<sequence length="452" mass="47768">MPINILMPALSPTMEEGTLAKWVVKQGDSVSSGDVIAEIETDKATMEFEAVDEGTIGKIVVEEGTEGVKVNDLIAVLLEEGESADDIDDASAPSEEASSNAAPAEAPKEVEPAKGYGRDDDAAKPAPTHAPKTAPAKSKDGERLFATPLARRIAADKGLDLSEITGSGPHGRIVKSDVENATAQPKKAASEDKAAPAEKMAPKGGAPVQGMSAETVAKMYADRDYEEVKLDGMRKTIATRLTEAKQTVPHFYLRRDIHLDALMKFRSQLNKGLEAKGVKLSVNDFIIKACANALQQVPDCNAVWAGDRILKLKPSDVAVAVAIEGGLFTPVLRDADSKSLSSLSKEMKDLAGRARDRKLAPHEYQGGTFAISNLGMMGVENFDAVINPPHASILAVGAGVKKPVVGKDGELTTATVMSVTLSVDHRVIDGALGAEFLAAVKENLEDPITMLA</sequence>
<feature type="compositionally biased region" description="Low complexity" evidence="9">
    <location>
        <begin position="124"/>
        <end position="136"/>
    </location>
</feature>
<comment type="catalytic activity">
    <reaction evidence="7 8">
        <text>N(6)-[(R)-dihydrolipoyl]-L-lysyl-[protein] + acetyl-CoA = N(6)-[(R)-S(8)-acetyldihydrolipoyl]-L-lysyl-[protein] + CoA</text>
        <dbReference type="Rhea" id="RHEA:17017"/>
        <dbReference type="Rhea" id="RHEA-COMP:10475"/>
        <dbReference type="Rhea" id="RHEA-COMP:10478"/>
        <dbReference type="ChEBI" id="CHEBI:57287"/>
        <dbReference type="ChEBI" id="CHEBI:57288"/>
        <dbReference type="ChEBI" id="CHEBI:83100"/>
        <dbReference type="ChEBI" id="CHEBI:83111"/>
        <dbReference type="EC" id="2.3.1.12"/>
    </reaction>
</comment>
<dbReference type="SUPFAM" id="SSF51230">
    <property type="entry name" value="Single hybrid motif"/>
    <property type="match status" value="1"/>
</dbReference>
<dbReference type="GO" id="GO:0006086">
    <property type="term" value="P:pyruvate decarboxylation to acetyl-CoA"/>
    <property type="evidence" value="ECO:0007669"/>
    <property type="project" value="InterPro"/>
</dbReference>
<evidence type="ECO:0000313" key="13">
    <source>
        <dbReference type="Proteomes" id="UP000500791"/>
    </source>
</evidence>
<evidence type="ECO:0000313" key="12">
    <source>
        <dbReference type="EMBL" id="QIK41333.1"/>
    </source>
</evidence>
<reference evidence="12 13" key="1">
    <citation type="submission" date="2020-03" db="EMBL/GenBank/DDBJ databases">
        <title>Complete genome sequence of Monaibacterium sp. ALG8 with diverse plasmids.</title>
        <authorList>
            <person name="Sun C."/>
        </authorList>
    </citation>
    <scope>NUCLEOTIDE SEQUENCE [LARGE SCALE GENOMIC DNA]</scope>
    <source>
        <strain evidence="12 13">ALG8</strain>
    </source>
</reference>
<feature type="compositionally biased region" description="Basic and acidic residues" evidence="9">
    <location>
        <begin position="106"/>
        <end position="123"/>
    </location>
</feature>
<dbReference type="FunFam" id="3.30.559.10:FF:000003">
    <property type="entry name" value="Acetyltransferase component of pyruvate dehydrogenase complex"/>
    <property type="match status" value="1"/>
</dbReference>
<dbReference type="GO" id="GO:0004742">
    <property type="term" value="F:dihydrolipoyllysine-residue acetyltransferase activity"/>
    <property type="evidence" value="ECO:0007669"/>
    <property type="project" value="UniProtKB-UniRule"/>
</dbReference>
<keyword evidence="4 8" id="KW-0450">Lipoyl</keyword>
<dbReference type="Pfam" id="PF02817">
    <property type="entry name" value="E3_binding"/>
    <property type="match status" value="1"/>
</dbReference>
<dbReference type="PROSITE" id="PS00189">
    <property type="entry name" value="LIPOYL"/>
    <property type="match status" value="1"/>
</dbReference>
<dbReference type="SUPFAM" id="SSF52777">
    <property type="entry name" value="CoA-dependent acyltransferases"/>
    <property type="match status" value="1"/>
</dbReference>
<feature type="domain" description="Lipoyl-binding" evidence="10">
    <location>
        <begin position="2"/>
        <end position="78"/>
    </location>
</feature>
<dbReference type="KEGG" id="mon:G8E03_11460"/>
<dbReference type="Gene3D" id="4.10.320.10">
    <property type="entry name" value="E3-binding domain"/>
    <property type="match status" value="1"/>
</dbReference>
<dbReference type="CDD" id="cd06849">
    <property type="entry name" value="lipoyl_domain"/>
    <property type="match status" value="1"/>
</dbReference>
<dbReference type="InterPro" id="IPR000089">
    <property type="entry name" value="Biotin_lipoyl"/>
</dbReference>
<gene>
    <name evidence="12" type="ORF">G8E03_11460</name>
</gene>
<protein>
    <recommendedName>
        <fullName evidence="8">Acetyltransferase component of pyruvate dehydrogenase complex</fullName>
        <ecNumber evidence="8">2.3.1.12</ecNumber>
    </recommendedName>
</protein>
<evidence type="ECO:0000256" key="8">
    <source>
        <dbReference type="RuleBase" id="RU361137"/>
    </source>
</evidence>
<dbReference type="InterPro" id="IPR011053">
    <property type="entry name" value="Single_hybrid_motif"/>
</dbReference>
<dbReference type="AlphaFoldDB" id="A0A6G7VML3"/>
<dbReference type="PANTHER" id="PTHR23151:SF90">
    <property type="entry name" value="DIHYDROLIPOYLLYSINE-RESIDUE ACETYLTRANSFERASE COMPONENT OF PYRUVATE DEHYDROGENASE COMPLEX, MITOCHONDRIAL-RELATED"/>
    <property type="match status" value="1"/>
</dbReference>
<comment type="function">
    <text evidence="6">The pyruvate dehydrogenase complex catalyzes the overall conversion of pyruvate to acetyl-CoA and CO(2). It contains multiple copies of three enzymatic components: pyruvate dehydrogenase (E1), dihydrolipoamide acetyltransferase (E2) and lipoamide dehydrogenase (E3).</text>
</comment>
<dbReference type="InterPro" id="IPR023213">
    <property type="entry name" value="CAT-like_dom_sf"/>
</dbReference>
<feature type="region of interest" description="Disordered" evidence="9">
    <location>
        <begin position="179"/>
        <end position="208"/>
    </location>
</feature>
<evidence type="ECO:0000256" key="6">
    <source>
        <dbReference type="ARBA" id="ARBA00025211"/>
    </source>
</evidence>
<proteinExistence type="inferred from homology"/>
<dbReference type="InterPro" id="IPR001078">
    <property type="entry name" value="2-oxoacid_DH_actylTfrase"/>
</dbReference>
<keyword evidence="13" id="KW-1185">Reference proteome</keyword>
<dbReference type="EMBL" id="CP049811">
    <property type="protein sequence ID" value="QIK41333.1"/>
    <property type="molecule type" value="Genomic_DNA"/>
</dbReference>
<dbReference type="RefSeq" id="WP_166191905.1">
    <property type="nucleotide sequence ID" value="NZ_CP049811.1"/>
</dbReference>
<dbReference type="InterPro" id="IPR006257">
    <property type="entry name" value="LAT1"/>
</dbReference>
<dbReference type="GO" id="GO:0045254">
    <property type="term" value="C:pyruvate dehydrogenase complex"/>
    <property type="evidence" value="ECO:0007669"/>
    <property type="project" value="UniProtKB-UniRule"/>
</dbReference>
<evidence type="ECO:0000256" key="7">
    <source>
        <dbReference type="ARBA" id="ARBA00048370"/>
    </source>
</evidence>
<comment type="cofactor">
    <cofactor evidence="8">
        <name>(R)-lipoate</name>
        <dbReference type="ChEBI" id="CHEBI:83088"/>
    </cofactor>
    <text evidence="8">Binds 1 lipoyl cofactor covalently.</text>
</comment>
<feature type="compositionally biased region" description="Low complexity" evidence="9">
    <location>
        <begin position="90"/>
        <end position="105"/>
    </location>
</feature>
<dbReference type="Gene3D" id="3.30.559.10">
    <property type="entry name" value="Chloramphenicol acetyltransferase-like domain"/>
    <property type="match status" value="1"/>
</dbReference>
<feature type="domain" description="Peripheral subunit-binding (PSBD)" evidence="11">
    <location>
        <begin position="145"/>
        <end position="182"/>
    </location>
</feature>
<dbReference type="InterPro" id="IPR036625">
    <property type="entry name" value="E3-bd_dom_sf"/>
</dbReference>
<dbReference type="FunFam" id="2.40.50.100:FF:000010">
    <property type="entry name" value="Acetyltransferase component of pyruvate dehydrogenase complex"/>
    <property type="match status" value="1"/>
</dbReference>
<feature type="region of interest" description="Disordered" evidence="9">
    <location>
        <begin position="84"/>
        <end position="142"/>
    </location>
</feature>
<evidence type="ECO:0000256" key="4">
    <source>
        <dbReference type="ARBA" id="ARBA00022823"/>
    </source>
</evidence>
<organism evidence="12 13">
    <name type="scientific">Pontivivens nitratireducens</name>
    <dbReference type="NCBI Taxonomy" id="2758038"/>
    <lineage>
        <taxon>Bacteria</taxon>
        <taxon>Pseudomonadati</taxon>
        <taxon>Pseudomonadota</taxon>
        <taxon>Alphaproteobacteria</taxon>
        <taxon>Rhodobacterales</taxon>
        <taxon>Paracoccaceae</taxon>
        <taxon>Pontivivens</taxon>
    </lineage>
</organism>
<dbReference type="EC" id="2.3.1.12" evidence="8"/>
<dbReference type="InterPro" id="IPR003016">
    <property type="entry name" value="2-oxoA_DH_lipoyl-BS"/>
</dbReference>
<dbReference type="PANTHER" id="PTHR23151">
    <property type="entry name" value="DIHYDROLIPOAMIDE ACETYL/SUCCINYL-TRANSFERASE-RELATED"/>
    <property type="match status" value="1"/>
</dbReference>
<dbReference type="PROSITE" id="PS51826">
    <property type="entry name" value="PSBD"/>
    <property type="match status" value="1"/>
</dbReference>
<evidence type="ECO:0000256" key="3">
    <source>
        <dbReference type="ARBA" id="ARBA00022679"/>
    </source>
</evidence>
<dbReference type="Pfam" id="PF00364">
    <property type="entry name" value="Biotin_lipoyl"/>
    <property type="match status" value="1"/>
</dbReference>
<evidence type="ECO:0000259" key="10">
    <source>
        <dbReference type="PROSITE" id="PS50968"/>
    </source>
</evidence>
<evidence type="ECO:0000256" key="2">
    <source>
        <dbReference type="ARBA" id="ARBA00011484"/>
    </source>
</evidence>
<dbReference type="InterPro" id="IPR004167">
    <property type="entry name" value="PSBD"/>
</dbReference>
<dbReference type="SUPFAM" id="SSF47005">
    <property type="entry name" value="Peripheral subunit-binding domain of 2-oxo acid dehydrogenase complex"/>
    <property type="match status" value="1"/>
</dbReference>
<dbReference type="InterPro" id="IPR045257">
    <property type="entry name" value="E2/Pdx1"/>
</dbReference>
<comment type="similarity">
    <text evidence="1 8">Belongs to the 2-oxoacid dehydrogenase family.</text>
</comment>
<evidence type="ECO:0000256" key="5">
    <source>
        <dbReference type="ARBA" id="ARBA00023315"/>
    </source>
</evidence>